<dbReference type="AlphaFoldDB" id="A0A9J5XX97"/>
<evidence type="ECO:0000313" key="1">
    <source>
        <dbReference type="EMBL" id="KAG5592509.1"/>
    </source>
</evidence>
<name>A0A9J5XX97_SOLCO</name>
<proteinExistence type="predicted"/>
<dbReference type="OrthoDB" id="1270183at2759"/>
<keyword evidence="2" id="KW-1185">Reference proteome</keyword>
<comment type="caution">
    <text evidence="1">The sequence shown here is derived from an EMBL/GenBank/DDBJ whole genome shotgun (WGS) entry which is preliminary data.</text>
</comment>
<gene>
    <name evidence="1" type="ORF">H5410_043023</name>
</gene>
<dbReference type="EMBL" id="JACXVP010000008">
    <property type="protein sequence ID" value="KAG5592509.1"/>
    <property type="molecule type" value="Genomic_DNA"/>
</dbReference>
<sequence length="75" mass="8658">MAYTTGKTPMKIAAVHSGNSSAADDLSKWSHKWDIIQHFYTHQQLPMVARGSYLLEKLGMASFRRRRLKRVKKKP</sequence>
<evidence type="ECO:0000313" key="2">
    <source>
        <dbReference type="Proteomes" id="UP000824120"/>
    </source>
</evidence>
<reference evidence="1 2" key="1">
    <citation type="submission" date="2020-09" db="EMBL/GenBank/DDBJ databases">
        <title>De no assembly of potato wild relative species, Solanum commersonii.</title>
        <authorList>
            <person name="Cho K."/>
        </authorList>
    </citation>
    <scope>NUCLEOTIDE SEQUENCE [LARGE SCALE GENOMIC DNA]</scope>
    <source>
        <strain evidence="1">LZ3.2</strain>
        <tissue evidence="1">Leaf</tissue>
    </source>
</reference>
<accession>A0A9J5XX97</accession>
<organism evidence="1 2">
    <name type="scientific">Solanum commersonii</name>
    <name type="common">Commerson's wild potato</name>
    <name type="synonym">Commerson's nightshade</name>
    <dbReference type="NCBI Taxonomy" id="4109"/>
    <lineage>
        <taxon>Eukaryota</taxon>
        <taxon>Viridiplantae</taxon>
        <taxon>Streptophyta</taxon>
        <taxon>Embryophyta</taxon>
        <taxon>Tracheophyta</taxon>
        <taxon>Spermatophyta</taxon>
        <taxon>Magnoliopsida</taxon>
        <taxon>eudicotyledons</taxon>
        <taxon>Gunneridae</taxon>
        <taxon>Pentapetalae</taxon>
        <taxon>asterids</taxon>
        <taxon>lamiids</taxon>
        <taxon>Solanales</taxon>
        <taxon>Solanaceae</taxon>
        <taxon>Solanoideae</taxon>
        <taxon>Solaneae</taxon>
        <taxon>Solanum</taxon>
    </lineage>
</organism>
<dbReference type="Proteomes" id="UP000824120">
    <property type="component" value="Chromosome 8"/>
</dbReference>
<protein>
    <submittedName>
        <fullName evidence="1">Uncharacterized protein</fullName>
    </submittedName>
</protein>